<proteinExistence type="predicted"/>
<reference evidence="3" key="1">
    <citation type="journal article" date="2010" name="PLoS Negl. Trop. Dis.">
        <title>The genome sequence of Trypanosoma brucei gambiense, causative agent of chronic human african trypanosomiasis.</title>
        <authorList>
            <person name="Jackson A.P."/>
            <person name="Sanders M."/>
            <person name="Berry A."/>
            <person name="McQuillan J."/>
            <person name="Aslett M.A."/>
            <person name="Quail M.A."/>
            <person name="Chukualim B."/>
            <person name="Capewell P."/>
            <person name="MacLeod A."/>
            <person name="Melville S.E."/>
            <person name="Gibson W."/>
            <person name="Barry J.D."/>
            <person name="Berriman M."/>
            <person name="Hertz-Fowler C."/>
        </authorList>
    </citation>
    <scope>NUCLEOTIDE SEQUENCE [LARGE SCALE GENOMIC DNA]</scope>
    <source>
        <strain evidence="3">MHOM/CI/86/DAL972</strain>
    </source>
</reference>
<keyword evidence="1" id="KW-1133">Transmembrane helix</keyword>
<dbReference type="Proteomes" id="UP000002316">
    <property type="component" value="Chromosome 5"/>
</dbReference>
<sequence length="128" mass="14394">MLTRGSPLPLPGLLTVTSSVTLVIYIYIFVTDGCARFLATSINPCHLAVFVIMVCENPWLIFCLCCLRIILLFPNRRGLRYPVLPSFPPSPLAVTAPPFNFLFRFINAFRITDVMFGVVLYSFPSTCR</sequence>
<gene>
    <name evidence="2" type="ORF">TbgDal_V4770</name>
</gene>
<name>C9ZPL0_TRYB9</name>
<dbReference type="KEGG" id="tbg:TbgDal_V4770"/>
<dbReference type="GeneID" id="23861488"/>
<keyword evidence="1" id="KW-0472">Membrane</keyword>
<evidence type="ECO:0000256" key="1">
    <source>
        <dbReference type="SAM" id="Phobius"/>
    </source>
</evidence>
<keyword evidence="1" id="KW-0812">Transmembrane</keyword>
<dbReference type="AlphaFoldDB" id="C9ZPL0"/>
<organism evidence="2 3">
    <name type="scientific">Trypanosoma brucei gambiense (strain MHOM/CI/86/DAL972)</name>
    <dbReference type="NCBI Taxonomy" id="679716"/>
    <lineage>
        <taxon>Eukaryota</taxon>
        <taxon>Discoba</taxon>
        <taxon>Euglenozoa</taxon>
        <taxon>Kinetoplastea</taxon>
        <taxon>Metakinetoplastina</taxon>
        <taxon>Trypanosomatida</taxon>
        <taxon>Trypanosomatidae</taxon>
        <taxon>Trypanosoma</taxon>
    </lineage>
</organism>
<accession>C9ZPL0</accession>
<feature type="transmembrane region" description="Helical" evidence="1">
    <location>
        <begin position="47"/>
        <end position="73"/>
    </location>
</feature>
<feature type="transmembrane region" description="Helical" evidence="1">
    <location>
        <begin position="12"/>
        <end position="35"/>
    </location>
</feature>
<evidence type="ECO:0000313" key="2">
    <source>
        <dbReference type="EMBL" id="CBH11338.1"/>
    </source>
</evidence>
<protein>
    <submittedName>
        <fullName evidence="2">Uncharacterized protein</fullName>
    </submittedName>
</protein>
<evidence type="ECO:0000313" key="3">
    <source>
        <dbReference type="Proteomes" id="UP000002316"/>
    </source>
</evidence>
<dbReference type="RefSeq" id="XP_011773625.1">
    <property type="nucleotide sequence ID" value="XM_011775323.1"/>
</dbReference>
<dbReference type="EMBL" id="FN554968">
    <property type="protein sequence ID" value="CBH11338.1"/>
    <property type="molecule type" value="Genomic_DNA"/>
</dbReference>